<dbReference type="Pfam" id="PF09446">
    <property type="entry name" value="VMA21"/>
    <property type="match status" value="1"/>
</dbReference>
<dbReference type="PANTHER" id="PTHR31792:SF6">
    <property type="entry name" value="VACUOLAR ATPASE ASSEMBLY INTEGRAL MEMBRANE PROTEIN VMA21 HOMOLOG"/>
    <property type="match status" value="1"/>
</dbReference>
<evidence type="ECO:0000256" key="4">
    <source>
        <dbReference type="ARBA" id="ARBA00023136"/>
    </source>
</evidence>
<keyword evidence="4 6" id="KW-0472">Membrane</keyword>
<organism evidence="7">
    <name type="scientific">Bactrocera dorsalis</name>
    <name type="common">Oriental fruit fly</name>
    <name type="synonym">Dacus dorsalis</name>
    <dbReference type="NCBI Taxonomy" id="27457"/>
    <lineage>
        <taxon>Eukaryota</taxon>
        <taxon>Metazoa</taxon>
        <taxon>Ecdysozoa</taxon>
        <taxon>Arthropoda</taxon>
        <taxon>Hexapoda</taxon>
        <taxon>Insecta</taxon>
        <taxon>Pterygota</taxon>
        <taxon>Neoptera</taxon>
        <taxon>Endopterygota</taxon>
        <taxon>Diptera</taxon>
        <taxon>Brachycera</taxon>
        <taxon>Muscomorpha</taxon>
        <taxon>Tephritoidea</taxon>
        <taxon>Tephritidae</taxon>
        <taxon>Bactrocera</taxon>
        <taxon>Bactrocera</taxon>
    </lineage>
</organism>
<dbReference type="InterPro" id="IPR019013">
    <property type="entry name" value="Vma21"/>
</dbReference>
<dbReference type="GO" id="GO:0070072">
    <property type="term" value="P:vacuolar proton-transporting V-type ATPase complex assembly"/>
    <property type="evidence" value="ECO:0007669"/>
    <property type="project" value="InterPro"/>
</dbReference>
<evidence type="ECO:0000256" key="1">
    <source>
        <dbReference type="ARBA" id="ARBA00022692"/>
    </source>
</evidence>
<evidence type="ECO:0000256" key="2">
    <source>
        <dbReference type="ARBA" id="ARBA00022824"/>
    </source>
</evidence>
<evidence type="ECO:0000256" key="6">
    <source>
        <dbReference type="SAM" id="Phobius"/>
    </source>
</evidence>
<dbReference type="GO" id="GO:0031410">
    <property type="term" value="C:cytoplasmic vesicle"/>
    <property type="evidence" value="ECO:0007669"/>
    <property type="project" value="UniProtKB-KW"/>
</dbReference>
<accession>A0A034WPC1</accession>
<evidence type="ECO:0000313" key="7">
    <source>
        <dbReference type="EMBL" id="JAC57431.1"/>
    </source>
</evidence>
<keyword evidence="3 6" id="KW-1133">Transmembrane helix</keyword>
<dbReference type="PANTHER" id="PTHR31792">
    <property type="entry name" value="VACUOLAR ATPASE ASSEMBLY INTEGRAL MEMBRANE PROTEIN VMA21"/>
    <property type="match status" value="1"/>
</dbReference>
<gene>
    <name evidence="7" type="primary">VMA21</name>
</gene>
<feature type="transmembrane region" description="Helical" evidence="6">
    <location>
        <begin position="96"/>
        <end position="115"/>
    </location>
</feature>
<evidence type="ECO:0000256" key="5">
    <source>
        <dbReference type="ARBA" id="ARBA00023329"/>
    </source>
</evidence>
<dbReference type="AlphaFoldDB" id="A0A034WPC1"/>
<evidence type="ECO:0000256" key="3">
    <source>
        <dbReference type="ARBA" id="ARBA00022989"/>
    </source>
</evidence>
<sequence length="132" mass="14844">GDKSNIKNHWPVKFVEVTTKSLIKLNCLLQIMANKKGNNAGGRTQQQINDSKDYSAFKVVFFYCSLIVFLPVATFFLLKSTVLERFFTMSEVTTNIYSAVGAVVALHLALGLYIYKAYFGGSQHTESYKKID</sequence>
<keyword evidence="1 6" id="KW-0812">Transmembrane</keyword>
<dbReference type="GO" id="GO:0005789">
    <property type="term" value="C:endoplasmic reticulum membrane"/>
    <property type="evidence" value="ECO:0007669"/>
    <property type="project" value="TreeGrafter"/>
</dbReference>
<keyword evidence="2" id="KW-0256">Endoplasmic reticulum</keyword>
<keyword evidence="5" id="KW-0968">Cytoplasmic vesicle</keyword>
<feature type="transmembrane region" description="Helical" evidence="6">
    <location>
        <begin position="56"/>
        <end position="76"/>
    </location>
</feature>
<protein>
    <submittedName>
        <fullName evidence="7">Vacuolar ATPase assembly integral membrane protein VMA21</fullName>
    </submittedName>
</protein>
<feature type="non-terminal residue" evidence="7">
    <location>
        <position position="1"/>
    </location>
</feature>
<dbReference type="EMBL" id="GAKP01001521">
    <property type="protein sequence ID" value="JAC57431.1"/>
    <property type="molecule type" value="Transcribed_RNA"/>
</dbReference>
<reference evidence="7" key="1">
    <citation type="journal article" date="2014" name="BMC Genomics">
        <title>Characterizing the developmental transcriptome of the oriental fruit fly, Bactrocera dorsalis (Diptera: Tephritidae) through comparative genomic analysis with Drosophila melanogaster utilizing modENCODE datasets.</title>
        <authorList>
            <person name="Geib S.M."/>
            <person name="Calla B."/>
            <person name="Hall B."/>
            <person name="Hou S."/>
            <person name="Manoukis N.C."/>
        </authorList>
    </citation>
    <scope>NUCLEOTIDE SEQUENCE</scope>
    <source>
        <strain evidence="7">Punador</strain>
    </source>
</reference>
<proteinExistence type="predicted"/>
<name>A0A034WPC1_BACDO</name>
<dbReference type="OrthoDB" id="160405at2759"/>